<dbReference type="PANTHER" id="PTHR33445:SF1">
    <property type="entry name" value="ATP SYNTHASE SUBUNIT B"/>
    <property type="match status" value="1"/>
</dbReference>
<keyword evidence="9 13" id="KW-0472">Membrane</keyword>
<comment type="subcellular location">
    <subcellularLocation>
        <location evidence="13">Cell membrane</location>
        <topology evidence="13">Single-pass membrane protein</topology>
    </subcellularLocation>
    <subcellularLocation>
        <location evidence="12">Endomembrane system</location>
        <topology evidence="12">Single-pass membrane protein</topology>
    </subcellularLocation>
</comment>
<keyword evidence="2 13" id="KW-0813">Transport</keyword>
<evidence type="ECO:0000256" key="11">
    <source>
        <dbReference type="ARBA" id="ARBA00025198"/>
    </source>
</evidence>
<dbReference type="GO" id="GO:0045259">
    <property type="term" value="C:proton-transporting ATP synthase complex"/>
    <property type="evidence" value="ECO:0007669"/>
    <property type="project" value="UniProtKB-KW"/>
</dbReference>
<feature type="coiled-coil region" evidence="15">
    <location>
        <begin position="50"/>
        <end position="139"/>
    </location>
</feature>
<dbReference type="Gene3D" id="6.10.250.1580">
    <property type="match status" value="1"/>
</dbReference>
<accession>A0A455T1L6</accession>
<evidence type="ECO:0000256" key="1">
    <source>
        <dbReference type="ARBA" id="ARBA00005513"/>
    </source>
</evidence>
<comment type="function">
    <text evidence="13">Component of the F(0) channel, it forms part of the peripheral stalk, linking F(1) to F(0).</text>
</comment>
<keyword evidence="7 13" id="KW-1133">Transmembrane helix</keyword>
<protein>
    <recommendedName>
        <fullName evidence="13">ATP synthase subunit b</fullName>
    </recommendedName>
    <alternativeName>
        <fullName evidence="13">ATP synthase F(0) sector subunit b</fullName>
    </alternativeName>
    <alternativeName>
        <fullName evidence="13">ATPase subunit I</fullName>
    </alternativeName>
    <alternativeName>
        <fullName evidence="13">F-type ATPase subunit b</fullName>
        <shortName evidence="13">F-ATPase subunit b</shortName>
    </alternativeName>
</protein>
<comment type="similarity">
    <text evidence="1 13 14">Belongs to the ATPase B chain family.</text>
</comment>
<evidence type="ECO:0000256" key="13">
    <source>
        <dbReference type="HAMAP-Rule" id="MF_01398"/>
    </source>
</evidence>
<dbReference type="NCBIfam" id="TIGR01144">
    <property type="entry name" value="ATP_synt_b"/>
    <property type="match status" value="1"/>
</dbReference>
<dbReference type="InterPro" id="IPR002146">
    <property type="entry name" value="ATP_synth_b/b'su_bac/chlpt"/>
</dbReference>
<evidence type="ECO:0000256" key="2">
    <source>
        <dbReference type="ARBA" id="ARBA00022448"/>
    </source>
</evidence>
<sequence>MTFILAASPLEGLGINTFAFLSQLVSFIIVLILLRKWALPTVQRMLDRRAAIIREGIENAERAREELKNATARAEQLLAEARREAQEVIASAQRAAEREARRIEEEALARARQIEQQQIERIRQEAARARADLSRLVVNLSIAAASKVISKSVDSSDNRRLVEEFVNASQATKGQ</sequence>
<dbReference type="CDD" id="cd06503">
    <property type="entry name" value="ATP-synt_Fo_b"/>
    <property type="match status" value="1"/>
</dbReference>
<keyword evidence="4 13" id="KW-0138">CF(0)</keyword>
<evidence type="ECO:0000256" key="6">
    <source>
        <dbReference type="ARBA" id="ARBA00022781"/>
    </source>
</evidence>
<dbReference type="AlphaFoldDB" id="A0A455T1L6"/>
<dbReference type="Pfam" id="PF00430">
    <property type="entry name" value="ATP-synt_B"/>
    <property type="match status" value="1"/>
</dbReference>
<keyword evidence="15" id="KW-0175">Coiled coil</keyword>
<keyword evidence="3 13" id="KW-1003">Cell membrane</keyword>
<dbReference type="InterPro" id="IPR050059">
    <property type="entry name" value="ATP_synthase_B_chain"/>
</dbReference>
<keyword evidence="10 13" id="KW-0066">ATP synthesis</keyword>
<proteinExistence type="inferred from homology"/>
<gene>
    <name evidence="13" type="primary">atpF</name>
    <name evidence="16" type="ORF">KTA_26260</name>
</gene>
<dbReference type="EMBL" id="AP019377">
    <property type="protein sequence ID" value="BBH94427.1"/>
    <property type="molecule type" value="Genomic_DNA"/>
</dbReference>
<dbReference type="GO" id="GO:0012505">
    <property type="term" value="C:endomembrane system"/>
    <property type="evidence" value="ECO:0007669"/>
    <property type="project" value="UniProtKB-SubCell"/>
</dbReference>
<feature type="transmembrane region" description="Helical" evidence="13">
    <location>
        <begin position="12"/>
        <end position="34"/>
    </location>
</feature>
<keyword evidence="5 13" id="KW-0812">Transmembrane</keyword>
<evidence type="ECO:0000256" key="15">
    <source>
        <dbReference type="SAM" id="Coils"/>
    </source>
</evidence>
<comment type="function">
    <text evidence="11 13">F(1)F(0) ATP synthase produces ATP from ADP in the presence of a proton or sodium gradient. F-type ATPases consist of two structural domains, F(1) containing the extramembraneous catalytic core and F(0) containing the membrane proton channel, linked together by a central stalk and a peripheral stalk. During catalysis, ATP synthesis in the catalytic domain of F(1) is coupled via a rotary mechanism of the central stalk subunits to proton translocation.</text>
</comment>
<evidence type="ECO:0000256" key="4">
    <source>
        <dbReference type="ARBA" id="ARBA00022547"/>
    </source>
</evidence>
<evidence type="ECO:0000256" key="12">
    <source>
        <dbReference type="ARBA" id="ARBA00037847"/>
    </source>
</evidence>
<evidence type="ECO:0000256" key="7">
    <source>
        <dbReference type="ARBA" id="ARBA00022989"/>
    </source>
</evidence>
<evidence type="ECO:0000256" key="14">
    <source>
        <dbReference type="RuleBase" id="RU003848"/>
    </source>
</evidence>
<keyword evidence="8 13" id="KW-0406">Ion transport</keyword>
<dbReference type="HAMAP" id="MF_01398">
    <property type="entry name" value="ATP_synth_b_bprime"/>
    <property type="match status" value="1"/>
</dbReference>
<evidence type="ECO:0000256" key="8">
    <source>
        <dbReference type="ARBA" id="ARBA00023065"/>
    </source>
</evidence>
<keyword evidence="6 13" id="KW-0375">Hydrogen ion transport</keyword>
<dbReference type="GO" id="GO:0046961">
    <property type="term" value="F:proton-transporting ATPase activity, rotational mechanism"/>
    <property type="evidence" value="ECO:0007669"/>
    <property type="project" value="TreeGrafter"/>
</dbReference>
<dbReference type="GO" id="GO:0005886">
    <property type="term" value="C:plasma membrane"/>
    <property type="evidence" value="ECO:0007669"/>
    <property type="project" value="UniProtKB-SubCell"/>
</dbReference>
<evidence type="ECO:0000256" key="5">
    <source>
        <dbReference type="ARBA" id="ARBA00022692"/>
    </source>
</evidence>
<evidence type="ECO:0000256" key="10">
    <source>
        <dbReference type="ARBA" id="ARBA00023310"/>
    </source>
</evidence>
<comment type="subunit">
    <text evidence="13">F-type ATPases have 2 components, F(1) - the catalytic core - and F(0) - the membrane proton channel. F(1) has five subunits: alpha(3), beta(3), gamma(1), delta(1), epsilon(1). F(0) has three main subunits: a(1), b(2) and c(10-14). The alpha and beta chains form an alternating ring which encloses part of the gamma chain. F(1) is attached to F(0) by a central stalk formed by the gamma and epsilon chains, while a peripheral stalk is formed by the delta and b chains.</text>
</comment>
<name>A0A455T1L6_9CHLR</name>
<evidence type="ECO:0000256" key="9">
    <source>
        <dbReference type="ARBA" id="ARBA00023136"/>
    </source>
</evidence>
<organism evidence="16">
    <name type="scientific">Thermogemmatispora argillosa</name>
    <dbReference type="NCBI Taxonomy" id="2045280"/>
    <lineage>
        <taxon>Bacteria</taxon>
        <taxon>Bacillati</taxon>
        <taxon>Chloroflexota</taxon>
        <taxon>Ktedonobacteria</taxon>
        <taxon>Thermogemmatisporales</taxon>
        <taxon>Thermogemmatisporaceae</taxon>
        <taxon>Thermogemmatispora</taxon>
    </lineage>
</organism>
<evidence type="ECO:0000256" key="3">
    <source>
        <dbReference type="ARBA" id="ARBA00022475"/>
    </source>
</evidence>
<reference evidence="16" key="1">
    <citation type="submission" date="2018-12" db="EMBL/GenBank/DDBJ databases">
        <title>Novel natural products biosynthetic potential of the class Ktedonobacteria.</title>
        <authorList>
            <person name="Zheng Y."/>
            <person name="Saitou A."/>
            <person name="Wang C.M."/>
            <person name="Toyoda A."/>
            <person name="Minakuchi Y."/>
            <person name="Sekiguchi Y."/>
            <person name="Ueda K."/>
            <person name="Takano H."/>
            <person name="Sakai Y."/>
            <person name="Yokota A."/>
            <person name="Yabe S."/>
        </authorList>
    </citation>
    <scope>NUCLEOTIDE SEQUENCE</scope>
    <source>
        <strain evidence="16">A3-2</strain>
    </source>
</reference>
<dbReference type="PANTHER" id="PTHR33445">
    <property type="entry name" value="ATP SYNTHASE SUBUNIT B', CHLOROPLASTIC"/>
    <property type="match status" value="1"/>
</dbReference>
<evidence type="ECO:0000313" key="16">
    <source>
        <dbReference type="EMBL" id="BBH94427.1"/>
    </source>
</evidence>
<dbReference type="InterPro" id="IPR005864">
    <property type="entry name" value="ATP_synth_F0_bsu_bac"/>
</dbReference>
<dbReference type="GO" id="GO:0046933">
    <property type="term" value="F:proton-transporting ATP synthase activity, rotational mechanism"/>
    <property type="evidence" value="ECO:0007669"/>
    <property type="project" value="UniProtKB-UniRule"/>
</dbReference>